<name>A0A1B6EZT7_9HEMI</name>
<gene>
    <name evidence="1" type="ORF">g.3109</name>
    <name evidence="2" type="ORF">g.3110</name>
</gene>
<accession>A0A1B6EZT7</accession>
<reference evidence="1" key="1">
    <citation type="submission" date="2015-11" db="EMBL/GenBank/DDBJ databases">
        <title>De novo transcriptome assembly of four potential Pierce s Disease insect vectors from Arizona vineyards.</title>
        <authorList>
            <person name="Tassone E.E."/>
        </authorList>
    </citation>
    <scope>NUCLEOTIDE SEQUENCE</scope>
</reference>
<dbReference type="AlphaFoldDB" id="A0A1B6EZT7"/>
<protein>
    <submittedName>
        <fullName evidence="1">Uncharacterized protein</fullName>
    </submittedName>
</protein>
<dbReference type="EMBL" id="GECZ01023042">
    <property type="protein sequence ID" value="JAS46727.1"/>
    <property type="molecule type" value="Transcribed_RNA"/>
</dbReference>
<proteinExistence type="predicted"/>
<evidence type="ECO:0000313" key="2">
    <source>
        <dbReference type="EMBL" id="JAS46727.1"/>
    </source>
</evidence>
<evidence type="ECO:0000313" key="1">
    <source>
        <dbReference type="EMBL" id="JAS43489.1"/>
    </source>
</evidence>
<organism evidence="1">
    <name type="scientific">Cuerna arida</name>
    <dbReference type="NCBI Taxonomy" id="1464854"/>
    <lineage>
        <taxon>Eukaryota</taxon>
        <taxon>Metazoa</taxon>
        <taxon>Ecdysozoa</taxon>
        <taxon>Arthropoda</taxon>
        <taxon>Hexapoda</taxon>
        <taxon>Insecta</taxon>
        <taxon>Pterygota</taxon>
        <taxon>Neoptera</taxon>
        <taxon>Paraneoptera</taxon>
        <taxon>Hemiptera</taxon>
        <taxon>Auchenorrhyncha</taxon>
        <taxon>Membracoidea</taxon>
        <taxon>Cicadellidae</taxon>
        <taxon>Cicadellinae</taxon>
        <taxon>Proconiini</taxon>
        <taxon>Cuerna</taxon>
    </lineage>
</organism>
<sequence length="302" mass="34196">MPPKGRRSGISNWYNCEACGVVLSQKDAQQHNNGVCPPNETEWDYAFIKDHVLFSYLEHSEVNDIPGVKTQERQFFIYLSQSAMQLCRFEIGEQVILALNNTDSVIRTVWPTSERSLTSVTTSPMVSGNNKKVLKEGCRIKVQKLPDKPLPASFIHLTTSAEIGLDSVDHLITTTKQLYTGKVLKRGLELNVSFYGMAVDLIVKDIVPIKCATDNSLENQLEKLNINKYYLTNQYFIMVDASKWTITLKVKHNEKKVNIKNISLSDIGGYKELTQELVRTISTVLKKTSNSHCKSIFKVYNI</sequence>
<dbReference type="EMBL" id="GECZ01026280">
    <property type="protein sequence ID" value="JAS43489.1"/>
    <property type="molecule type" value="Transcribed_RNA"/>
</dbReference>